<evidence type="ECO:0000313" key="4">
    <source>
        <dbReference type="Proteomes" id="UP001143474"/>
    </source>
</evidence>
<dbReference type="EMBL" id="BSEV01000010">
    <property type="protein sequence ID" value="GLK11099.1"/>
    <property type="molecule type" value="Genomic_DNA"/>
</dbReference>
<reference evidence="3" key="1">
    <citation type="journal article" date="2014" name="Int. J. Syst. Evol. Microbiol.">
        <title>Complete genome sequence of Corynebacterium casei LMG S-19264T (=DSM 44701T), isolated from a smear-ripened cheese.</title>
        <authorList>
            <consortium name="US DOE Joint Genome Institute (JGI-PGF)"/>
            <person name="Walter F."/>
            <person name="Albersmeier A."/>
            <person name="Kalinowski J."/>
            <person name="Ruckert C."/>
        </authorList>
    </citation>
    <scope>NUCLEOTIDE SEQUENCE</scope>
    <source>
        <strain evidence="3">VKM Ac-2007</strain>
    </source>
</reference>
<feature type="transmembrane region" description="Helical" evidence="2">
    <location>
        <begin position="177"/>
        <end position="198"/>
    </location>
</feature>
<keyword evidence="4" id="KW-1185">Reference proteome</keyword>
<evidence type="ECO:0000256" key="2">
    <source>
        <dbReference type="SAM" id="Phobius"/>
    </source>
</evidence>
<sequence length="512" mass="55732">MSDETTIVNGEVVPRSGITPDAVILPCHHGCTCGLHQQVVYGSLLDRRPPHVLDNGEMTHLTEASESATRRLNDYHGYLSRQRGAVEQRKANAENALRTFKVFLDGGMVFRARQALIEADRALASAAFHERGPAPRWLRLLTLATIVFVAIFDAYFFQRVFLDLLNIELHAPLLERSVGLVAAVVLAVSLVTAGRILADPIARLTNARRRPASADERPRVLRTLGRALALLAFPLLIFAVYALWAYIRGQLAADEAGGIVSVPPDWAVLLLIMVLAATVVVLEALIHRPHHENMRGAERAFERAAARATALSGDVEKAVSAYEHTWRDLRSCHDEVASVIRAELAKPWYDVILPARLRHGKAGPEPPKPLTQGDIATTPTAEWLAAAGLPYQIFEGVHQPQPGRGPLAETVRTLVELDPVTTREKFADLVRRLEAQLSWTRSSPEGSPESSEGLAGGSPEGFPESSEGFPEGFPESPEGLARSFPGSLPESPEASPEASLEASPEASPEEDR</sequence>
<feature type="region of interest" description="Disordered" evidence="1">
    <location>
        <begin position="438"/>
        <end position="512"/>
    </location>
</feature>
<feature type="compositionally biased region" description="Low complexity" evidence="1">
    <location>
        <begin position="460"/>
        <end position="479"/>
    </location>
</feature>
<keyword evidence="2" id="KW-0812">Transmembrane</keyword>
<feature type="transmembrane region" description="Helical" evidence="2">
    <location>
        <begin position="137"/>
        <end position="157"/>
    </location>
</feature>
<proteinExistence type="predicted"/>
<evidence type="ECO:0000256" key="1">
    <source>
        <dbReference type="SAM" id="MobiDB-lite"/>
    </source>
</evidence>
<protein>
    <submittedName>
        <fullName evidence="3">Uncharacterized protein</fullName>
    </submittedName>
</protein>
<evidence type="ECO:0000313" key="3">
    <source>
        <dbReference type="EMBL" id="GLK11099.1"/>
    </source>
</evidence>
<name>A0A9W6I4K1_9ACTN</name>
<feature type="compositionally biased region" description="Low complexity" evidence="1">
    <location>
        <begin position="442"/>
        <end position="453"/>
    </location>
</feature>
<organism evidence="3 4">
    <name type="scientific">Streptosporangium carneum</name>
    <dbReference type="NCBI Taxonomy" id="47481"/>
    <lineage>
        <taxon>Bacteria</taxon>
        <taxon>Bacillati</taxon>
        <taxon>Actinomycetota</taxon>
        <taxon>Actinomycetes</taxon>
        <taxon>Streptosporangiales</taxon>
        <taxon>Streptosporangiaceae</taxon>
        <taxon>Streptosporangium</taxon>
    </lineage>
</organism>
<feature type="transmembrane region" description="Helical" evidence="2">
    <location>
        <begin position="227"/>
        <end position="247"/>
    </location>
</feature>
<dbReference type="AlphaFoldDB" id="A0A9W6I4K1"/>
<accession>A0A9W6I4K1</accession>
<keyword evidence="2" id="KW-1133">Transmembrane helix</keyword>
<keyword evidence="2" id="KW-0472">Membrane</keyword>
<reference evidence="3" key="2">
    <citation type="submission" date="2023-01" db="EMBL/GenBank/DDBJ databases">
        <authorList>
            <person name="Sun Q."/>
            <person name="Evtushenko L."/>
        </authorList>
    </citation>
    <scope>NUCLEOTIDE SEQUENCE</scope>
    <source>
        <strain evidence="3">VKM Ac-2007</strain>
    </source>
</reference>
<feature type="compositionally biased region" description="Low complexity" evidence="1">
    <location>
        <begin position="487"/>
        <end position="506"/>
    </location>
</feature>
<dbReference type="Proteomes" id="UP001143474">
    <property type="component" value="Unassembled WGS sequence"/>
</dbReference>
<comment type="caution">
    <text evidence="3">The sequence shown here is derived from an EMBL/GenBank/DDBJ whole genome shotgun (WGS) entry which is preliminary data.</text>
</comment>
<gene>
    <name evidence="3" type="ORF">GCM10017600_45050</name>
</gene>
<feature type="transmembrane region" description="Helical" evidence="2">
    <location>
        <begin position="267"/>
        <end position="286"/>
    </location>
</feature>
<dbReference type="RefSeq" id="WP_271219496.1">
    <property type="nucleotide sequence ID" value="NZ_BAAAVD010000066.1"/>
</dbReference>